<reference evidence="4" key="2">
    <citation type="submission" date="2023-06" db="EMBL/GenBank/DDBJ databases">
        <authorList>
            <person name="Ma L."/>
            <person name="Liu K.-W."/>
            <person name="Li Z."/>
            <person name="Hsiao Y.-Y."/>
            <person name="Qi Y."/>
            <person name="Fu T."/>
            <person name="Tang G."/>
            <person name="Zhang D."/>
            <person name="Sun W.-H."/>
            <person name="Liu D.-K."/>
            <person name="Li Y."/>
            <person name="Chen G.-Z."/>
            <person name="Liu X.-D."/>
            <person name="Liao X.-Y."/>
            <person name="Jiang Y.-T."/>
            <person name="Yu X."/>
            <person name="Hao Y."/>
            <person name="Huang J."/>
            <person name="Zhao X.-W."/>
            <person name="Ke S."/>
            <person name="Chen Y.-Y."/>
            <person name="Wu W.-L."/>
            <person name="Hsu J.-L."/>
            <person name="Lin Y.-F."/>
            <person name="Huang M.-D."/>
            <person name="Li C.-Y."/>
            <person name="Huang L."/>
            <person name="Wang Z.-W."/>
            <person name="Zhao X."/>
            <person name="Zhong W.-Y."/>
            <person name="Peng D.-H."/>
            <person name="Ahmad S."/>
            <person name="Lan S."/>
            <person name="Zhang J.-S."/>
            <person name="Tsai W.-C."/>
            <person name="Van De Peer Y."/>
            <person name="Liu Z.-J."/>
        </authorList>
    </citation>
    <scope>NUCLEOTIDE SEQUENCE</scope>
    <source>
        <strain evidence="4">CP</strain>
        <tissue evidence="4">Leaves</tissue>
    </source>
</reference>
<comment type="similarity">
    <text evidence="1">Belongs to the PPR family. P subfamily.</text>
</comment>
<dbReference type="Pfam" id="PF01535">
    <property type="entry name" value="PPR"/>
    <property type="match status" value="1"/>
</dbReference>
<evidence type="ECO:0000256" key="1">
    <source>
        <dbReference type="ARBA" id="ARBA00007626"/>
    </source>
</evidence>
<dbReference type="AlphaFoldDB" id="A0AAV9EGP6"/>
<dbReference type="Proteomes" id="UP001180020">
    <property type="component" value="Unassembled WGS sequence"/>
</dbReference>
<evidence type="ECO:0000313" key="5">
    <source>
        <dbReference type="Proteomes" id="UP001180020"/>
    </source>
</evidence>
<dbReference type="InterPro" id="IPR002885">
    <property type="entry name" value="PPR_rpt"/>
</dbReference>
<accession>A0AAV9EGP6</accession>
<protein>
    <recommendedName>
        <fullName evidence="6">Pentatricopeptide repeat-containing protein</fullName>
    </recommendedName>
</protein>
<organism evidence="4 5">
    <name type="scientific">Acorus calamus</name>
    <name type="common">Sweet flag</name>
    <dbReference type="NCBI Taxonomy" id="4465"/>
    <lineage>
        <taxon>Eukaryota</taxon>
        <taxon>Viridiplantae</taxon>
        <taxon>Streptophyta</taxon>
        <taxon>Embryophyta</taxon>
        <taxon>Tracheophyta</taxon>
        <taxon>Spermatophyta</taxon>
        <taxon>Magnoliopsida</taxon>
        <taxon>Liliopsida</taxon>
        <taxon>Acoraceae</taxon>
        <taxon>Acorus</taxon>
    </lineage>
</organism>
<comment type="caution">
    <text evidence="4">The sequence shown here is derived from an EMBL/GenBank/DDBJ whole genome shotgun (WGS) entry which is preliminary data.</text>
</comment>
<keyword evidence="5" id="KW-1185">Reference proteome</keyword>
<dbReference type="Pfam" id="PF12854">
    <property type="entry name" value="PPR_1"/>
    <property type="match status" value="1"/>
</dbReference>
<reference evidence="4" key="1">
    <citation type="journal article" date="2023" name="Nat. Commun.">
        <title>Diploid and tetraploid genomes of Acorus and the evolution of monocots.</title>
        <authorList>
            <person name="Ma L."/>
            <person name="Liu K.W."/>
            <person name="Li Z."/>
            <person name="Hsiao Y.Y."/>
            <person name="Qi Y."/>
            <person name="Fu T."/>
            <person name="Tang G.D."/>
            <person name="Zhang D."/>
            <person name="Sun W.H."/>
            <person name="Liu D.K."/>
            <person name="Li Y."/>
            <person name="Chen G.Z."/>
            <person name="Liu X.D."/>
            <person name="Liao X.Y."/>
            <person name="Jiang Y.T."/>
            <person name="Yu X."/>
            <person name="Hao Y."/>
            <person name="Huang J."/>
            <person name="Zhao X.W."/>
            <person name="Ke S."/>
            <person name="Chen Y.Y."/>
            <person name="Wu W.L."/>
            <person name="Hsu J.L."/>
            <person name="Lin Y.F."/>
            <person name="Huang M.D."/>
            <person name="Li C.Y."/>
            <person name="Huang L."/>
            <person name="Wang Z.W."/>
            <person name="Zhao X."/>
            <person name="Zhong W.Y."/>
            <person name="Peng D.H."/>
            <person name="Ahmad S."/>
            <person name="Lan S."/>
            <person name="Zhang J.S."/>
            <person name="Tsai W.C."/>
            <person name="Van de Peer Y."/>
            <person name="Liu Z.J."/>
        </authorList>
    </citation>
    <scope>NUCLEOTIDE SEQUENCE</scope>
    <source>
        <strain evidence="4">CP</strain>
    </source>
</reference>
<sequence>MRDGAKGLVEDAQTYAIVIEGLVAKGEVREACEVLEEMRRSSRDPPVSILDAVICGLCERGMASEAVRVLGEVVGRSVSPGARSWEALLGVCGVVCEKALMGLEDAIKLDQMLP</sequence>
<keyword evidence="2" id="KW-0677">Repeat</keyword>
<dbReference type="InterPro" id="IPR011990">
    <property type="entry name" value="TPR-like_helical_dom_sf"/>
</dbReference>
<dbReference type="PROSITE" id="PS51375">
    <property type="entry name" value="PPR"/>
    <property type="match status" value="1"/>
</dbReference>
<proteinExistence type="inferred from homology"/>
<dbReference type="NCBIfam" id="TIGR00756">
    <property type="entry name" value="PPR"/>
    <property type="match status" value="2"/>
</dbReference>
<gene>
    <name evidence="4" type="ORF">QJS10_CPA07g01235</name>
</gene>
<evidence type="ECO:0000256" key="2">
    <source>
        <dbReference type="ARBA" id="ARBA00022737"/>
    </source>
</evidence>
<dbReference type="PANTHER" id="PTHR47447">
    <property type="entry name" value="OS03G0856100 PROTEIN"/>
    <property type="match status" value="1"/>
</dbReference>
<dbReference type="EMBL" id="JAUJYO010000007">
    <property type="protein sequence ID" value="KAK1312000.1"/>
    <property type="molecule type" value="Genomic_DNA"/>
</dbReference>
<name>A0AAV9EGP6_ACOCL</name>
<evidence type="ECO:0000313" key="4">
    <source>
        <dbReference type="EMBL" id="KAK1312000.1"/>
    </source>
</evidence>
<evidence type="ECO:0000256" key="3">
    <source>
        <dbReference type="PROSITE-ProRule" id="PRU00708"/>
    </source>
</evidence>
<dbReference type="Gene3D" id="1.25.40.10">
    <property type="entry name" value="Tetratricopeptide repeat domain"/>
    <property type="match status" value="1"/>
</dbReference>
<evidence type="ECO:0008006" key="6">
    <source>
        <dbReference type="Google" id="ProtNLM"/>
    </source>
</evidence>
<dbReference type="PANTHER" id="PTHR47447:SF17">
    <property type="entry name" value="OS12G0638900 PROTEIN"/>
    <property type="match status" value="1"/>
</dbReference>
<feature type="repeat" description="PPR" evidence="3">
    <location>
        <begin position="11"/>
        <end position="45"/>
    </location>
</feature>